<dbReference type="EMBL" id="KI631651">
    <property type="protein sequence ID" value="EYU26748.1"/>
    <property type="molecule type" value="Genomic_DNA"/>
</dbReference>
<dbReference type="PANTHER" id="PTHR30060">
    <property type="entry name" value="INNER MEMBRANE PROTEIN"/>
    <property type="match status" value="1"/>
</dbReference>
<name>A0A022QHJ1_ERYGU</name>
<evidence type="ECO:0000313" key="1">
    <source>
        <dbReference type="EMBL" id="EYU26748.1"/>
    </source>
</evidence>
<keyword evidence="2" id="KW-1185">Reference proteome</keyword>
<sequence length="121" mass="14677">FEQQREKFTTREIWHRRKFYINSTARRRSENLGNWGNWQWVGPKLAGRDIRVQLQQKKQLTKPPIPAQLGFNDEDDDDYVERDIMRQAYINKIRKDTEEQQKKTLEQGPLAFDYDGVYMIR</sequence>
<dbReference type="PANTHER" id="PTHR30060:SF0">
    <property type="entry name" value="COILED-COIL PROTEIN (DUF2040)-RELATED"/>
    <property type="match status" value="1"/>
</dbReference>
<dbReference type="STRING" id="4155.A0A022QHJ1"/>
<dbReference type="Proteomes" id="UP000030748">
    <property type="component" value="Unassembled WGS sequence"/>
</dbReference>
<protein>
    <submittedName>
        <fullName evidence="1">Uncharacterized protein</fullName>
    </submittedName>
</protein>
<gene>
    <name evidence="1" type="ORF">MIMGU_mgv11b017783mg</name>
</gene>
<proteinExistence type="predicted"/>
<dbReference type="AlphaFoldDB" id="A0A022QHJ1"/>
<organism evidence="1 2">
    <name type="scientific">Erythranthe guttata</name>
    <name type="common">Yellow monkey flower</name>
    <name type="synonym">Mimulus guttatus</name>
    <dbReference type="NCBI Taxonomy" id="4155"/>
    <lineage>
        <taxon>Eukaryota</taxon>
        <taxon>Viridiplantae</taxon>
        <taxon>Streptophyta</taxon>
        <taxon>Embryophyta</taxon>
        <taxon>Tracheophyta</taxon>
        <taxon>Spermatophyta</taxon>
        <taxon>Magnoliopsida</taxon>
        <taxon>eudicotyledons</taxon>
        <taxon>Gunneridae</taxon>
        <taxon>Pentapetalae</taxon>
        <taxon>asterids</taxon>
        <taxon>lamiids</taxon>
        <taxon>Lamiales</taxon>
        <taxon>Phrymaceae</taxon>
        <taxon>Erythranthe</taxon>
    </lineage>
</organism>
<accession>A0A022QHJ1</accession>
<feature type="non-terminal residue" evidence="1">
    <location>
        <position position="1"/>
    </location>
</feature>
<evidence type="ECO:0000313" key="2">
    <source>
        <dbReference type="Proteomes" id="UP000030748"/>
    </source>
</evidence>
<reference evidence="1 2" key="1">
    <citation type="journal article" date="2013" name="Proc. Natl. Acad. Sci. U.S.A.">
        <title>Fine-scale variation in meiotic recombination in Mimulus inferred from population shotgun sequencing.</title>
        <authorList>
            <person name="Hellsten U."/>
            <person name="Wright K.M."/>
            <person name="Jenkins J."/>
            <person name="Shu S."/>
            <person name="Yuan Y."/>
            <person name="Wessler S.R."/>
            <person name="Schmutz J."/>
            <person name="Willis J.H."/>
            <person name="Rokhsar D.S."/>
        </authorList>
    </citation>
    <scope>NUCLEOTIDE SEQUENCE [LARGE SCALE GENOMIC DNA]</scope>
    <source>
        <strain evidence="2">cv. DUN x IM62</strain>
    </source>
</reference>